<dbReference type="PANTHER" id="PTHR33498">
    <property type="entry name" value="TRANSPOSASE FOR INSERTION SEQUENCE ELEMENT IS1557"/>
    <property type="match status" value="1"/>
</dbReference>
<evidence type="ECO:0000259" key="1">
    <source>
        <dbReference type="Pfam" id="PF14690"/>
    </source>
</evidence>
<dbReference type="PANTHER" id="PTHR33498:SF1">
    <property type="entry name" value="TRANSPOSASE FOR INSERTION SEQUENCE ELEMENT IS1557"/>
    <property type="match status" value="1"/>
</dbReference>
<accession>A0ABY4MFN6</accession>
<organism evidence="2 3">
    <name type="scientific">Streptomyces halobius</name>
    <dbReference type="NCBI Taxonomy" id="2879846"/>
    <lineage>
        <taxon>Bacteria</taxon>
        <taxon>Bacillati</taxon>
        <taxon>Actinomycetota</taxon>
        <taxon>Actinomycetes</taxon>
        <taxon>Kitasatosporales</taxon>
        <taxon>Streptomycetaceae</taxon>
        <taxon>Streptomyces</taxon>
    </lineage>
</organism>
<protein>
    <submittedName>
        <fullName evidence="2">Transposase family protein</fullName>
    </submittedName>
</protein>
<dbReference type="Proteomes" id="UP000830115">
    <property type="component" value="Chromosome"/>
</dbReference>
<dbReference type="Pfam" id="PF14690">
    <property type="entry name" value="Zn_ribbon_ISL3"/>
    <property type="match status" value="1"/>
</dbReference>
<proteinExistence type="predicted"/>
<reference evidence="2" key="1">
    <citation type="submission" date="2021-10" db="EMBL/GenBank/DDBJ databases">
        <title>Streptomyces nigrumlapis sp.nov.,an antimicrobial producing actinobacterium isolated from Black Gobi rocks.</title>
        <authorList>
            <person name="Wen Y."/>
            <person name="Zhang W."/>
            <person name="Liu X.G."/>
        </authorList>
    </citation>
    <scope>NUCLEOTIDE SEQUENCE</scope>
    <source>
        <strain evidence="2">ST13-2-2</strain>
    </source>
</reference>
<evidence type="ECO:0000313" key="2">
    <source>
        <dbReference type="EMBL" id="UQA96609.1"/>
    </source>
</evidence>
<dbReference type="InterPro" id="IPR029261">
    <property type="entry name" value="Transposase_Znf"/>
</dbReference>
<evidence type="ECO:0000313" key="3">
    <source>
        <dbReference type="Proteomes" id="UP000830115"/>
    </source>
</evidence>
<keyword evidence="3" id="KW-1185">Reference proteome</keyword>
<sequence>MGPIVIVQARTRDEPARCTGCGVTSDWVHSCYVRRPADRAIGGRPVRIELSVRRLYCENSACVKVTFAEQADGLTVRYQRRTPLLQNLVETAGVLLAGRGGARLLGLLNAPLSRTSVVFQLMRMPLPTMATPRVLGVDDFALYAEVYGTLLVDGDTRLSITLWEGRDAPPWLHGCMSIPASRSCAGTAP</sequence>
<name>A0ABY4MFN6_9ACTN</name>
<dbReference type="InterPro" id="IPR047951">
    <property type="entry name" value="Transpos_ISL3"/>
</dbReference>
<feature type="domain" description="Transposase IS204/IS1001/IS1096/IS1165 zinc-finger" evidence="1">
    <location>
        <begin position="15"/>
        <end position="59"/>
    </location>
</feature>
<gene>
    <name evidence="2" type="ORF">K9S39_36240</name>
</gene>
<dbReference type="EMBL" id="CP086322">
    <property type="protein sequence ID" value="UQA96609.1"/>
    <property type="molecule type" value="Genomic_DNA"/>
</dbReference>